<name>A0A2A9FG12_9PSEU</name>
<dbReference type="InterPro" id="IPR018060">
    <property type="entry name" value="HTH_AraC"/>
</dbReference>
<dbReference type="EMBL" id="PDJK01000002">
    <property type="protein sequence ID" value="PFG49349.1"/>
    <property type="molecule type" value="Genomic_DNA"/>
</dbReference>
<dbReference type="PANTHER" id="PTHR46796">
    <property type="entry name" value="HTH-TYPE TRANSCRIPTIONAL ACTIVATOR RHAS-RELATED"/>
    <property type="match status" value="1"/>
</dbReference>
<dbReference type="InterPro" id="IPR050204">
    <property type="entry name" value="AraC_XylS_family_regulators"/>
</dbReference>
<evidence type="ECO:0000313" key="6">
    <source>
        <dbReference type="Proteomes" id="UP000243542"/>
    </source>
</evidence>
<keyword evidence="1" id="KW-0805">Transcription regulation</keyword>
<comment type="caution">
    <text evidence="5">The sequence shown here is derived from an EMBL/GenBank/DDBJ whole genome shotgun (WGS) entry which is preliminary data.</text>
</comment>
<keyword evidence="6" id="KW-1185">Reference proteome</keyword>
<proteinExistence type="predicted"/>
<accession>A0A2A9FG12</accession>
<dbReference type="GO" id="GO:0043565">
    <property type="term" value="F:sequence-specific DNA binding"/>
    <property type="evidence" value="ECO:0007669"/>
    <property type="project" value="InterPro"/>
</dbReference>
<dbReference type="SUPFAM" id="SSF46689">
    <property type="entry name" value="Homeodomain-like"/>
    <property type="match status" value="2"/>
</dbReference>
<evidence type="ECO:0000256" key="2">
    <source>
        <dbReference type="ARBA" id="ARBA00023125"/>
    </source>
</evidence>
<reference evidence="5 6" key="1">
    <citation type="submission" date="2017-10" db="EMBL/GenBank/DDBJ databases">
        <title>Sequencing the genomes of 1000 actinobacteria strains.</title>
        <authorList>
            <person name="Klenk H.-P."/>
        </authorList>
    </citation>
    <scope>NUCLEOTIDE SEQUENCE [LARGE SCALE GENOMIC DNA]</scope>
    <source>
        <strain evidence="5 6">DSM 46092</strain>
    </source>
</reference>
<evidence type="ECO:0000259" key="4">
    <source>
        <dbReference type="PROSITE" id="PS01124"/>
    </source>
</evidence>
<organism evidence="5 6">
    <name type="scientific">Amycolatopsis sulphurea</name>
    <dbReference type="NCBI Taxonomy" id="76022"/>
    <lineage>
        <taxon>Bacteria</taxon>
        <taxon>Bacillati</taxon>
        <taxon>Actinomycetota</taxon>
        <taxon>Actinomycetes</taxon>
        <taxon>Pseudonocardiales</taxon>
        <taxon>Pseudonocardiaceae</taxon>
        <taxon>Amycolatopsis</taxon>
    </lineage>
</organism>
<dbReference type="PROSITE" id="PS01124">
    <property type="entry name" value="HTH_ARAC_FAMILY_2"/>
    <property type="match status" value="1"/>
</dbReference>
<evidence type="ECO:0000256" key="3">
    <source>
        <dbReference type="ARBA" id="ARBA00023163"/>
    </source>
</evidence>
<evidence type="ECO:0000313" key="5">
    <source>
        <dbReference type="EMBL" id="PFG49349.1"/>
    </source>
</evidence>
<feature type="domain" description="HTH araC/xylS-type" evidence="4">
    <location>
        <begin position="6"/>
        <end position="104"/>
    </location>
</feature>
<dbReference type="Gene3D" id="1.10.10.60">
    <property type="entry name" value="Homeodomain-like"/>
    <property type="match status" value="2"/>
</dbReference>
<dbReference type="GO" id="GO:0003700">
    <property type="term" value="F:DNA-binding transcription factor activity"/>
    <property type="evidence" value="ECO:0007669"/>
    <property type="project" value="InterPro"/>
</dbReference>
<dbReference type="SMART" id="SM00342">
    <property type="entry name" value="HTH_ARAC"/>
    <property type="match status" value="1"/>
</dbReference>
<protein>
    <submittedName>
        <fullName evidence="5">AraC-like DNA-binding protein</fullName>
    </submittedName>
</protein>
<keyword evidence="2 5" id="KW-0238">DNA-binding</keyword>
<dbReference type="InterPro" id="IPR009057">
    <property type="entry name" value="Homeodomain-like_sf"/>
</dbReference>
<gene>
    <name evidence="5" type="ORF">ATK36_4499</name>
</gene>
<dbReference type="RefSeq" id="WP_098513270.1">
    <property type="nucleotide sequence ID" value="NZ_JBIAKZ010000018.1"/>
</dbReference>
<dbReference type="Proteomes" id="UP000243542">
    <property type="component" value="Unassembled WGS sequence"/>
</dbReference>
<evidence type="ECO:0000256" key="1">
    <source>
        <dbReference type="ARBA" id="ARBA00023015"/>
    </source>
</evidence>
<dbReference type="AlphaFoldDB" id="A0A2A9FG12"/>
<dbReference type="Pfam" id="PF12833">
    <property type="entry name" value="HTH_18"/>
    <property type="match status" value="1"/>
</dbReference>
<keyword evidence="3" id="KW-0804">Transcription</keyword>
<sequence>MREAVLEAARFLAADPAAPVRLGDVADHVGYSPFHLARAFTRQVGLPPGEFLAAQRFQLAKQLLLDTGEKVVDVCNAVGFSAPGTFTTRFTAAVGVCPQQFRLLPELLDDHPPRPVGVPGPVPDGGMVAGRVRLSPAASAVLDRAPAVYVGLFPRHAARGIPVSGSLLDERLEFLLSGVPPGGYRLLACALPARGDPREQLLPSVPVVGAYAAPVRIRPGPALPQWHEIALDVAPAWTPPVLVALPPLASAGAQERRSARRPVALGFGGVGFR</sequence>